<accession>A0ABW9V689</accession>
<protein>
    <submittedName>
        <fullName evidence="1">DUF29 family protein</fullName>
    </submittedName>
</protein>
<sequence length="150" mass="17868">MQTLAQPRTISCYDEDWLRWIDAQIRLLSEKRFSELDLENLVEELDSMKTKELRTLKNRLRVLIMHLLKCEFQKSHPQNKWHATLVGQRERIKALLDDSPSLRRKLVEYVQVNYPYARKMAALETQLPLATFPLDNPYSIDQILDHDFMP</sequence>
<evidence type="ECO:0000313" key="1">
    <source>
        <dbReference type="EMBL" id="MYM35186.1"/>
    </source>
</evidence>
<name>A0ABW9V689_9BURK</name>
<reference evidence="1 2" key="1">
    <citation type="submission" date="2019-12" db="EMBL/GenBank/DDBJ databases">
        <title>Novel species isolated from a subtropical stream in China.</title>
        <authorList>
            <person name="Lu H."/>
        </authorList>
    </citation>
    <scope>NUCLEOTIDE SEQUENCE [LARGE SCALE GENOMIC DNA]</scope>
    <source>
        <strain evidence="1 2">FT94W</strain>
    </source>
</reference>
<keyword evidence="2" id="KW-1185">Reference proteome</keyword>
<proteinExistence type="predicted"/>
<dbReference type="RefSeq" id="WP_160990564.1">
    <property type="nucleotide sequence ID" value="NZ_WWCO01000007.1"/>
</dbReference>
<dbReference type="Proteomes" id="UP000449678">
    <property type="component" value="Unassembled WGS sequence"/>
</dbReference>
<dbReference type="Gene3D" id="1.20.1220.20">
    <property type="entry name" value="Uncharcterised protein PF01724"/>
    <property type="match status" value="1"/>
</dbReference>
<dbReference type="InterPro" id="IPR002636">
    <property type="entry name" value="DUF29"/>
</dbReference>
<comment type="caution">
    <text evidence="1">The sequence shown here is derived from an EMBL/GenBank/DDBJ whole genome shotgun (WGS) entry which is preliminary data.</text>
</comment>
<organism evidence="1 2">
    <name type="scientific">Duganella lactea</name>
    <dbReference type="NCBI Taxonomy" id="2692173"/>
    <lineage>
        <taxon>Bacteria</taxon>
        <taxon>Pseudomonadati</taxon>
        <taxon>Pseudomonadota</taxon>
        <taxon>Betaproteobacteria</taxon>
        <taxon>Burkholderiales</taxon>
        <taxon>Oxalobacteraceae</taxon>
        <taxon>Telluria group</taxon>
        <taxon>Duganella</taxon>
    </lineage>
</organism>
<dbReference type="EMBL" id="WWCO01000007">
    <property type="protein sequence ID" value="MYM35186.1"/>
    <property type="molecule type" value="Genomic_DNA"/>
</dbReference>
<evidence type="ECO:0000313" key="2">
    <source>
        <dbReference type="Proteomes" id="UP000449678"/>
    </source>
</evidence>
<dbReference type="Pfam" id="PF01724">
    <property type="entry name" value="DUF29"/>
    <property type="match status" value="1"/>
</dbReference>
<gene>
    <name evidence="1" type="ORF">GTP38_12680</name>
</gene>
<dbReference type="PANTHER" id="PTHR34235">
    <property type="entry name" value="SLR1203 PROTEIN-RELATED"/>
    <property type="match status" value="1"/>
</dbReference>